<keyword evidence="2" id="KW-1185">Reference proteome</keyword>
<name>A0ABQ3UYJ9_9CHLR</name>
<organism evidence="1 2">
    <name type="scientific">Ktedonobacter robiniae</name>
    <dbReference type="NCBI Taxonomy" id="2778365"/>
    <lineage>
        <taxon>Bacteria</taxon>
        <taxon>Bacillati</taxon>
        <taxon>Chloroflexota</taxon>
        <taxon>Ktedonobacteria</taxon>
        <taxon>Ktedonobacterales</taxon>
        <taxon>Ktedonobacteraceae</taxon>
        <taxon>Ktedonobacter</taxon>
    </lineage>
</organism>
<dbReference type="Proteomes" id="UP000654345">
    <property type="component" value="Unassembled WGS sequence"/>
</dbReference>
<evidence type="ECO:0000313" key="1">
    <source>
        <dbReference type="EMBL" id="GHO57632.1"/>
    </source>
</evidence>
<gene>
    <name evidence="1" type="ORF">KSB_61070</name>
</gene>
<comment type="caution">
    <text evidence="1">The sequence shown here is derived from an EMBL/GenBank/DDBJ whole genome shotgun (WGS) entry which is preliminary data.</text>
</comment>
<sequence length="163" mass="18549">MGRPTNSTRAYRVAADLENWATDNSPDYRDAFEVQVLSTDTRTPELWARAVFERAPRLVRWFLLLGWRWVLGLQLGPRSSLDHVLGWRITSKETDAIHLELRSTLMTAQLILRVASSTAVLTTHVSYTQRLAHPLWTAVGLIHRQMVPYLLGRAASCPRRATS</sequence>
<evidence type="ECO:0008006" key="3">
    <source>
        <dbReference type="Google" id="ProtNLM"/>
    </source>
</evidence>
<accession>A0ABQ3UYJ9</accession>
<reference evidence="1 2" key="1">
    <citation type="journal article" date="2021" name="Int. J. Syst. Evol. Microbiol.">
        <title>Reticulibacter mediterranei gen. nov., sp. nov., within the new family Reticulibacteraceae fam. nov., and Ktedonospora formicarum gen. nov., sp. nov., Ktedonobacter robiniae sp. nov., Dictyobacter formicarum sp. nov. and Dictyobacter arantiisoli sp. nov., belonging to the class Ktedonobacteria.</title>
        <authorList>
            <person name="Yabe S."/>
            <person name="Zheng Y."/>
            <person name="Wang C.M."/>
            <person name="Sakai Y."/>
            <person name="Abe K."/>
            <person name="Yokota A."/>
            <person name="Donadio S."/>
            <person name="Cavaletti L."/>
            <person name="Monciardini P."/>
        </authorList>
    </citation>
    <scope>NUCLEOTIDE SEQUENCE [LARGE SCALE GENOMIC DNA]</scope>
    <source>
        <strain evidence="1 2">SOSP1-30</strain>
    </source>
</reference>
<evidence type="ECO:0000313" key="2">
    <source>
        <dbReference type="Proteomes" id="UP000654345"/>
    </source>
</evidence>
<dbReference type="EMBL" id="BNJG01000002">
    <property type="protein sequence ID" value="GHO57632.1"/>
    <property type="molecule type" value="Genomic_DNA"/>
</dbReference>
<proteinExistence type="predicted"/>
<dbReference type="RefSeq" id="WP_201373991.1">
    <property type="nucleotide sequence ID" value="NZ_BNJG01000002.1"/>
</dbReference>
<protein>
    <recommendedName>
        <fullName evidence="3">DUF2867 domain-containing protein</fullName>
    </recommendedName>
</protein>